<name>Q2N0F0_PHYBB</name>
<dbReference type="Gene3D" id="1.10.239.10">
    <property type="entry name" value="Elicitin domain"/>
    <property type="match status" value="1"/>
</dbReference>
<keyword evidence="7" id="KW-0812">Transmembrane</keyword>
<comment type="subcellular location">
    <subcellularLocation>
        <location evidence="1 6">Secreted</location>
    </subcellularLocation>
</comment>
<dbReference type="AlphaFoldDB" id="Q2N0F0"/>
<keyword evidence="7" id="KW-1133">Transmembrane helix</keyword>
<evidence type="ECO:0000256" key="8">
    <source>
        <dbReference type="SAM" id="SignalP"/>
    </source>
</evidence>
<comment type="function">
    <text evidence="6">Induces local and distal defense responses (incompatible hypersensitive reaction) in plants from the solanaceae and cruciferae families. Elicits leaf necrosis and causes the accumulation of pathogenesis-related proteins. Might interact with the lipidic molecules of the plasma membrane.</text>
</comment>
<dbReference type="InterPro" id="IPR036470">
    <property type="entry name" value="Elicitin_sf"/>
</dbReference>
<dbReference type="Pfam" id="PF00964">
    <property type="entry name" value="Elicitin"/>
    <property type="match status" value="1"/>
</dbReference>
<dbReference type="SUPFAM" id="SSF48647">
    <property type="entry name" value="Fungal elicitin"/>
    <property type="match status" value="1"/>
</dbReference>
<accession>Q2N0F0</accession>
<evidence type="ECO:0000256" key="2">
    <source>
        <dbReference type="ARBA" id="ARBA00009544"/>
    </source>
</evidence>
<keyword evidence="8" id="KW-0732">Signal</keyword>
<protein>
    <recommendedName>
        <fullName evidence="6">Elicitin</fullName>
    </recommendedName>
</protein>
<reference evidence="9" key="2">
    <citation type="journal article" date="2006" name="Mol. Biol. Evol.">
        <title>Ancient origin of elicitin gene clusters in Phytophthora genomes.</title>
        <authorList>
            <person name="Jiang R.H."/>
            <person name="Tyler B.M."/>
            <person name="Whisson S.C."/>
            <person name="Hardham A.R."/>
            <person name="Govers F."/>
        </authorList>
    </citation>
    <scope>NUCLEOTIDE SEQUENCE</scope>
    <source>
        <strain evidence="9">HH</strain>
    </source>
</reference>
<keyword evidence="4 6" id="KW-0928">Hypersensitive response elicitation</keyword>
<dbReference type="InterPro" id="IPR002200">
    <property type="entry name" value="Elicitin"/>
</dbReference>
<dbReference type="GO" id="GO:0052040">
    <property type="term" value="P:symbiont-mediated perturbation of host programmed cell death"/>
    <property type="evidence" value="ECO:0007669"/>
    <property type="project" value="UniProtKB-UniRule"/>
</dbReference>
<feature type="transmembrane region" description="Helical" evidence="7">
    <location>
        <begin position="126"/>
        <end position="149"/>
    </location>
</feature>
<feature type="signal peptide" evidence="8">
    <location>
        <begin position="1"/>
        <end position="19"/>
    </location>
</feature>
<keyword evidence="7" id="KW-0472">Membrane</keyword>
<organism evidence="9">
    <name type="scientific">Phytophthora brassicae</name>
    <dbReference type="NCBI Taxonomy" id="187813"/>
    <lineage>
        <taxon>Eukaryota</taxon>
        <taxon>Sar</taxon>
        <taxon>Stramenopiles</taxon>
        <taxon>Oomycota</taxon>
        <taxon>Peronosporomycetes</taxon>
        <taxon>Peronosporales</taxon>
        <taxon>Peronosporaceae</taxon>
        <taxon>Phytophthora</taxon>
    </lineage>
</organism>
<evidence type="ECO:0000313" key="9">
    <source>
        <dbReference type="EMBL" id="ABB55927.1"/>
    </source>
</evidence>
<sequence>MLVATVVLVSIVFASVANAASCDVNSLQTLLSSECYSESGYAVTSLTTPTDAELTIMCISTSCQSQISQLKTLVPLECTLATFSLYANLITPYEKFCSTKSSSNNSTNKSTGTTITDIESTDTSSFSGVLGIALMVGIILAAELLILTLCNIRRRTNRDVSIESLEAVDKTVHLLEDGYMKNQETSPKGI</sequence>
<evidence type="ECO:0000256" key="5">
    <source>
        <dbReference type="ARBA" id="ARBA00023157"/>
    </source>
</evidence>
<feature type="chain" id="PRO_5004212767" description="Elicitin" evidence="8">
    <location>
        <begin position="20"/>
        <end position="190"/>
    </location>
</feature>
<reference evidence="9" key="1">
    <citation type="submission" date="2005-09" db="EMBL/GenBank/DDBJ databases">
        <authorList>
            <person name="Jiang R.H.Y."/>
            <person name="Tyler B.M."/>
            <person name="Whisson S.C."/>
            <person name="Hardham A.R."/>
            <person name="Govers F."/>
        </authorList>
    </citation>
    <scope>NUCLEOTIDE SEQUENCE</scope>
    <source>
        <strain evidence="9">HH</strain>
    </source>
</reference>
<evidence type="ECO:0000256" key="1">
    <source>
        <dbReference type="ARBA" id="ARBA00004613"/>
    </source>
</evidence>
<dbReference type="EMBL" id="DQ229172">
    <property type="protein sequence ID" value="ABB55927.1"/>
    <property type="molecule type" value="mRNA"/>
</dbReference>
<proteinExistence type="evidence at transcript level"/>
<keyword evidence="5 6" id="KW-1015">Disulfide bond</keyword>
<evidence type="ECO:0000256" key="3">
    <source>
        <dbReference type="ARBA" id="ARBA00022525"/>
    </source>
</evidence>
<comment type="similarity">
    <text evidence="2 6">Belongs to the elicitin family.</text>
</comment>
<evidence type="ECO:0000256" key="6">
    <source>
        <dbReference type="RuleBase" id="RU368111"/>
    </source>
</evidence>
<evidence type="ECO:0000256" key="7">
    <source>
        <dbReference type="SAM" id="Phobius"/>
    </source>
</evidence>
<dbReference type="SMART" id="SM01187">
    <property type="entry name" value="Elicitin"/>
    <property type="match status" value="1"/>
</dbReference>
<dbReference type="GO" id="GO:0005576">
    <property type="term" value="C:extracellular region"/>
    <property type="evidence" value="ECO:0007669"/>
    <property type="project" value="UniProtKB-SubCell"/>
</dbReference>
<keyword evidence="3 6" id="KW-0964">Secreted</keyword>
<evidence type="ECO:0000256" key="4">
    <source>
        <dbReference type="ARBA" id="ARBA00022978"/>
    </source>
</evidence>